<dbReference type="Proteomes" id="UP000325672">
    <property type="component" value="Unassembled WGS sequence"/>
</dbReference>
<protein>
    <submittedName>
        <fullName evidence="2">Uncharacterized protein</fullName>
    </submittedName>
</protein>
<keyword evidence="3" id="KW-1185">Reference proteome</keyword>
<dbReference type="AlphaFoldDB" id="A0A5N6SVM0"/>
<keyword evidence="1" id="KW-1133">Transmembrane helix</keyword>
<keyword evidence="1" id="KW-0472">Membrane</keyword>
<keyword evidence="1" id="KW-0812">Transmembrane</keyword>
<organism evidence="2 3">
    <name type="scientific">Aspergillus pseudotamarii</name>
    <dbReference type="NCBI Taxonomy" id="132259"/>
    <lineage>
        <taxon>Eukaryota</taxon>
        <taxon>Fungi</taxon>
        <taxon>Dikarya</taxon>
        <taxon>Ascomycota</taxon>
        <taxon>Pezizomycotina</taxon>
        <taxon>Eurotiomycetes</taxon>
        <taxon>Eurotiomycetidae</taxon>
        <taxon>Eurotiales</taxon>
        <taxon>Aspergillaceae</taxon>
        <taxon>Aspergillus</taxon>
        <taxon>Aspergillus subgen. Circumdati</taxon>
    </lineage>
</organism>
<evidence type="ECO:0000313" key="2">
    <source>
        <dbReference type="EMBL" id="KAE8138672.1"/>
    </source>
</evidence>
<dbReference type="RefSeq" id="XP_031914735.1">
    <property type="nucleotide sequence ID" value="XM_032054296.1"/>
</dbReference>
<dbReference type="EMBL" id="ML743570">
    <property type="protein sequence ID" value="KAE8138672.1"/>
    <property type="molecule type" value="Genomic_DNA"/>
</dbReference>
<gene>
    <name evidence="2" type="ORF">BDV38DRAFT_244258</name>
</gene>
<proteinExistence type="predicted"/>
<sequence>MPEGNEVFLFLTVNIAVRLSLASFITLYTYLRSCGETMVKGMPCRLESLIALVSPTVKNI</sequence>
<dbReference type="GeneID" id="43638506"/>
<evidence type="ECO:0000313" key="3">
    <source>
        <dbReference type="Proteomes" id="UP000325672"/>
    </source>
</evidence>
<name>A0A5N6SVM0_ASPPS</name>
<accession>A0A5N6SVM0</accession>
<reference evidence="2 3" key="1">
    <citation type="submission" date="2019-04" db="EMBL/GenBank/DDBJ databases">
        <title>Friends and foes A comparative genomics study of 23 Aspergillus species from section Flavi.</title>
        <authorList>
            <consortium name="DOE Joint Genome Institute"/>
            <person name="Kjaerbolling I."/>
            <person name="Vesth T."/>
            <person name="Frisvad J.C."/>
            <person name="Nybo J.L."/>
            <person name="Theobald S."/>
            <person name="Kildgaard S."/>
            <person name="Isbrandt T."/>
            <person name="Kuo A."/>
            <person name="Sato A."/>
            <person name="Lyhne E.K."/>
            <person name="Kogle M.E."/>
            <person name="Wiebenga A."/>
            <person name="Kun R.S."/>
            <person name="Lubbers R.J."/>
            <person name="Makela M.R."/>
            <person name="Barry K."/>
            <person name="Chovatia M."/>
            <person name="Clum A."/>
            <person name="Daum C."/>
            <person name="Haridas S."/>
            <person name="He G."/>
            <person name="LaButti K."/>
            <person name="Lipzen A."/>
            <person name="Mondo S."/>
            <person name="Riley R."/>
            <person name="Salamov A."/>
            <person name="Simmons B.A."/>
            <person name="Magnuson J.K."/>
            <person name="Henrissat B."/>
            <person name="Mortensen U.H."/>
            <person name="Larsen T.O."/>
            <person name="Devries R.P."/>
            <person name="Grigoriev I.V."/>
            <person name="Machida M."/>
            <person name="Baker S.E."/>
            <person name="Andersen M.R."/>
        </authorList>
    </citation>
    <scope>NUCLEOTIDE SEQUENCE [LARGE SCALE GENOMIC DNA]</scope>
    <source>
        <strain evidence="2 3">CBS 117625</strain>
    </source>
</reference>
<feature type="transmembrane region" description="Helical" evidence="1">
    <location>
        <begin position="6"/>
        <end position="31"/>
    </location>
</feature>
<evidence type="ECO:0000256" key="1">
    <source>
        <dbReference type="SAM" id="Phobius"/>
    </source>
</evidence>